<organism evidence="1 2">
    <name type="scientific">Porites lobata</name>
    <dbReference type="NCBI Taxonomy" id="104759"/>
    <lineage>
        <taxon>Eukaryota</taxon>
        <taxon>Metazoa</taxon>
        <taxon>Cnidaria</taxon>
        <taxon>Anthozoa</taxon>
        <taxon>Hexacorallia</taxon>
        <taxon>Scleractinia</taxon>
        <taxon>Fungiina</taxon>
        <taxon>Poritidae</taxon>
        <taxon>Porites</taxon>
    </lineage>
</organism>
<sequence length="84" mass="9002">RSEQKQAATTLLSRQDLLLSVRVKEILTGKPACVIVVCPLKSIVHDQLSEATAMGLTATSLSDSSLEDVENGNYQLIFGSAEDP</sequence>
<keyword evidence="2" id="KW-1185">Reference proteome</keyword>
<evidence type="ECO:0000313" key="2">
    <source>
        <dbReference type="Proteomes" id="UP001159405"/>
    </source>
</evidence>
<evidence type="ECO:0000313" key="1">
    <source>
        <dbReference type="EMBL" id="CAH3166207.1"/>
    </source>
</evidence>
<protein>
    <submittedName>
        <fullName evidence="1">Uncharacterized protein</fullName>
    </submittedName>
</protein>
<comment type="caution">
    <text evidence="1">The sequence shown here is derived from an EMBL/GenBank/DDBJ whole genome shotgun (WGS) entry which is preliminary data.</text>
</comment>
<name>A0ABN8QQC1_9CNID</name>
<dbReference type="Proteomes" id="UP001159405">
    <property type="component" value="Unassembled WGS sequence"/>
</dbReference>
<reference evidence="1 2" key="1">
    <citation type="submission" date="2022-05" db="EMBL/GenBank/DDBJ databases">
        <authorList>
            <consortium name="Genoscope - CEA"/>
            <person name="William W."/>
        </authorList>
    </citation>
    <scope>NUCLEOTIDE SEQUENCE [LARGE SCALE GENOMIC DNA]</scope>
</reference>
<dbReference type="InterPro" id="IPR027417">
    <property type="entry name" value="P-loop_NTPase"/>
</dbReference>
<dbReference type="Gene3D" id="3.40.50.300">
    <property type="entry name" value="P-loop containing nucleotide triphosphate hydrolases"/>
    <property type="match status" value="1"/>
</dbReference>
<proteinExistence type="predicted"/>
<feature type="non-terminal residue" evidence="1">
    <location>
        <position position="1"/>
    </location>
</feature>
<gene>
    <name evidence="1" type="ORF">PLOB_00007532</name>
</gene>
<dbReference type="EMBL" id="CALNXK010000136">
    <property type="protein sequence ID" value="CAH3166207.1"/>
    <property type="molecule type" value="Genomic_DNA"/>
</dbReference>
<accession>A0ABN8QQC1</accession>